<comment type="caution">
    <text evidence="3">The sequence shown here is derived from an EMBL/GenBank/DDBJ whole genome shotgun (WGS) entry which is preliminary data.</text>
</comment>
<dbReference type="Gene3D" id="3.40.50.720">
    <property type="entry name" value="NAD(P)-binding Rossmann-like Domain"/>
    <property type="match status" value="1"/>
</dbReference>
<name>A0A9W6FM02_XANFL</name>
<protein>
    <submittedName>
        <fullName evidence="3">NAD-dependent epimerase</fullName>
    </submittedName>
    <submittedName>
        <fullName evidence="4">UDP-glucuronate 4-epimerase</fullName>
        <ecNumber evidence="4">5.1.3.6</ecNumber>
    </submittedName>
</protein>
<sequence length="346" mass="37942">MTFTKAPIFVTGAAGFIGAAVAERLLAMGQAVVGIDDLNAYYDVRLKEARLARLMSHPGFSFERLTLADRAATADVFARHRPSHVVHLAAQAGVRYSIEHPETYIDSNLVGFGNVLEGCRHGGVAHLVYASSSSVYGANTDLPFRVEQTVDHPISLYAATKKANELMAHAYSHLYRLPVSGLRFFTVYGPWGRPDMAVFLFTDAIWHGRPIKVFNNGDMQRDFTFIDDVVDAVVALLPRPATPDPAWTGADPDPATSNAPYRIYNVGNHSPEPLMALIGHIEEALGRKAELDFQPMQAGDVQATFADVTSLAQAVDFAPRTPLKEGVARFATWYREVWLGQIAKDN</sequence>
<dbReference type="EMBL" id="BSDO01000002">
    <property type="protein sequence ID" value="GLI22473.1"/>
    <property type="molecule type" value="Genomic_DNA"/>
</dbReference>
<reference evidence="4 6" key="2">
    <citation type="submission" date="2023-07" db="EMBL/GenBank/DDBJ databases">
        <title>Genomic Encyclopedia of Type Strains, Phase IV (KMG-IV): sequencing the most valuable type-strain genomes for metagenomic binning, comparative biology and taxonomic classification.</title>
        <authorList>
            <person name="Goeker M."/>
        </authorList>
    </citation>
    <scope>NUCLEOTIDE SEQUENCE [LARGE SCALE GENOMIC DNA]</scope>
    <source>
        <strain evidence="4 6">DSM 338</strain>
    </source>
</reference>
<feature type="domain" description="NAD-dependent epimerase/dehydratase" evidence="2">
    <location>
        <begin position="8"/>
        <end position="243"/>
    </location>
</feature>
<dbReference type="EMBL" id="JAVDPY010000001">
    <property type="protein sequence ID" value="MDR6331735.1"/>
    <property type="molecule type" value="Genomic_DNA"/>
</dbReference>
<evidence type="ECO:0000313" key="3">
    <source>
        <dbReference type="EMBL" id="GLI22473.1"/>
    </source>
</evidence>
<evidence type="ECO:0000256" key="1">
    <source>
        <dbReference type="ARBA" id="ARBA00023027"/>
    </source>
</evidence>
<dbReference type="EC" id="5.1.3.6" evidence="4"/>
<keyword evidence="4" id="KW-0413">Isomerase</keyword>
<gene>
    <name evidence="3" type="primary">uge</name>
    <name evidence="4" type="ORF">GGQ86_000182</name>
    <name evidence="3" type="ORF">XFLAVUS301_21470</name>
</gene>
<evidence type="ECO:0000313" key="5">
    <source>
        <dbReference type="Proteomes" id="UP001144397"/>
    </source>
</evidence>
<dbReference type="Pfam" id="PF01370">
    <property type="entry name" value="Epimerase"/>
    <property type="match status" value="1"/>
</dbReference>
<dbReference type="GO" id="GO:0050378">
    <property type="term" value="F:UDP-glucuronate 4-epimerase activity"/>
    <property type="evidence" value="ECO:0007669"/>
    <property type="project" value="UniProtKB-EC"/>
</dbReference>
<dbReference type="CDD" id="cd05253">
    <property type="entry name" value="UDP_GE_SDE_e"/>
    <property type="match status" value="1"/>
</dbReference>
<dbReference type="GeneID" id="95762935"/>
<dbReference type="SUPFAM" id="SSF51735">
    <property type="entry name" value="NAD(P)-binding Rossmann-fold domains"/>
    <property type="match status" value="1"/>
</dbReference>
<dbReference type="Proteomes" id="UP001245370">
    <property type="component" value="Unassembled WGS sequence"/>
</dbReference>
<dbReference type="AlphaFoldDB" id="A0A9W6FM02"/>
<dbReference type="PANTHER" id="PTHR43574">
    <property type="entry name" value="EPIMERASE-RELATED"/>
    <property type="match status" value="1"/>
</dbReference>
<evidence type="ECO:0000313" key="6">
    <source>
        <dbReference type="Proteomes" id="UP001245370"/>
    </source>
</evidence>
<keyword evidence="6" id="KW-1185">Reference proteome</keyword>
<dbReference type="RefSeq" id="WP_281807453.1">
    <property type="nucleotide sequence ID" value="NZ_BSDO01000002.1"/>
</dbReference>
<evidence type="ECO:0000259" key="2">
    <source>
        <dbReference type="Pfam" id="PF01370"/>
    </source>
</evidence>
<dbReference type="PRINTS" id="PR01713">
    <property type="entry name" value="NUCEPIMERASE"/>
</dbReference>
<organism evidence="3 5">
    <name type="scientific">Xanthobacter flavus</name>
    <dbReference type="NCBI Taxonomy" id="281"/>
    <lineage>
        <taxon>Bacteria</taxon>
        <taxon>Pseudomonadati</taxon>
        <taxon>Pseudomonadota</taxon>
        <taxon>Alphaproteobacteria</taxon>
        <taxon>Hyphomicrobiales</taxon>
        <taxon>Xanthobacteraceae</taxon>
        <taxon>Xanthobacter</taxon>
    </lineage>
</organism>
<proteinExistence type="predicted"/>
<reference evidence="3" key="1">
    <citation type="submission" date="2022-12" db="EMBL/GenBank/DDBJ databases">
        <title>Reference genome sequencing for broad-spectrum identification of bacterial and archaeal isolates by mass spectrometry.</title>
        <authorList>
            <person name="Sekiguchi Y."/>
            <person name="Tourlousse D.M."/>
        </authorList>
    </citation>
    <scope>NUCLEOTIDE SEQUENCE</scope>
    <source>
        <strain evidence="3">301</strain>
    </source>
</reference>
<dbReference type="InterPro" id="IPR036291">
    <property type="entry name" value="NAD(P)-bd_dom_sf"/>
</dbReference>
<accession>A0A9W6FM02</accession>
<dbReference type="Proteomes" id="UP001144397">
    <property type="component" value="Unassembled WGS sequence"/>
</dbReference>
<evidence type="ECO:0000313" key="4">
    <source>
        <dbReference type="EMBL" id="MDR6331735.1"/>
    </source>
</evidence>
<keyword evidence="1" id="KW-0520">NAD</keyword>
<dbReference type="InterPro" id="IPR001509">
    <property type="entry name" value="Epimerase_deHydtase"/>
</dbReference>